<dbReference type="AlphaFoldDB" id="A0AA39VHB4"/>
<protein>
    <submittedName>
        <fullName evidence="2">Uncharacterized protein</fullName>
    </submittedName>
</protein>
<reference evidence="2" key="2">
    <citation type="submission" date="2023-06" db="EMBL/GenBank/DDBJ databases">
        <authorList>
            <person name="Swenson N.G."/>
            <person name="Wegrzyn J.L."/>
            <person name="Mcevoy S.L."/>
        </authorList>
    </citation>
    <scope>NUCLEOTIDE SEQUENCE</scope>
    <source>
        <strain evidence="2">NS2018</strain>
        <tissue evidence="2">Leaf</tissue>
    </source>
</reference>
<gene>
    <name evidence="2" type="ORF">LWI29_038290</name>
</gene>
<reference evidence="2" key="1">
    <citation type="journal article" date="2022" name="Plant J.">
        <title>Strategies of tolerance reflected in two North American maple genomes.</title>
        <authorList>
            <person name="McEvoy S.L."/>
            <person name="Sezen U.U."/>
            <person name="Trouern-Trend A."/>
            <person name="McMahon S.M."/>
            <person name="Schaberg P.G."/>
            <person name="Yang J."/>
            <person name="Wegrzyn J.L."/>
            <person name="Swenson N.G."/>
        </authorList>
    </citation>
    <scope>NUCLEOTIDE SEQUENCE</scope>
    <source>
        <strain evidence="2">NS2018</strain>
    </source>
</reference>
<sequence>MKKHLAQAIDEGCIGLRVDPQPQVMSEKFEWDTNLEDDGVESKSRRRVEGVQRMEVRKGERELAVVEAGGRVGEKETGEWRSKSRKRRPKAPRDLNLRIQSCCDWADLEACSCSPRCHDI</sequence>
<dbReference type="EMBL" id="JAUESC010000385">
    <property type="protein sequence ID" value="KAK0580227.1"/>
    <property type="molecule type" value="Genomic_DNA"/>
</dbReference>
<feature type="compositionally biased region" description="Basic and acidic residues" evidence="1">
    <location>
        <begin position="72"/>
        <end position="82"/>
    </location>
</feature>
<comment type="caution">
    <text evidence="2">The sequence shown here is derived from an EMBL/GenBank/DDBJ whole genome shotgun (WGS) entry which is preliminary data.</text>
</comment>
<evidence type="ECO:0000313" key="2">
    <source>
        <dbReference type="EMBL" id="KAK0580227.1"/>
    </source>
</evidence>
<dbReference type="Proteomes" id="UP001168877">
    <property type="component" value="Unassembled WGS sequence"/>
</dbReference>
<evidence type="ECO:0000313" key="3">
    <source>
        <dbReference type="Proteomes" id="UP001168877"/>
    </source>
</evidence>
<accession>A0AA39VHB4</accession>
<evidence type="ECO:0000256" key="1">
    <source>
        <dbReference type="SAM" id="MobiDB-lite"/>
    </source>
</evidence>
<feature type="region of interest" description="Disordered" evidence="1">
    <location>
        <begin position="72"/>
        <end position="92"/>
    </location>
</feature>
<keyword evidence="3" id="KW-1185">Reference proteome</keyword>
<name>A0AA39VHB4_ACESA</name>
<proteinExistence type="predicted"/>
<organism evidence="2 3">
    <name type="scientific">Acer saccharum</name>
    <name type="common">Sugar maple</name>
    <dbReference type="NCBI Taxonomy" id="4024"/>
    <lineage>
        <taxon>Eukaryota</taxon>
        <taxon>Viridiplantae</taxon>
        <taxon>Streptophyta</taxon>
        <taxon>Embryophyta</taxon>
        <taxon>Tracheophyta</taxon>
        <taxon>Spermatophyta</taxon>
        <taxon>Magnoliopsida</taxon>
        <taxon>eudicotyledons</taxon>
        <taxon>Gunneridae</taxon>
        <taxon>Pentapetalae</taxon>
        <taxon>rosids</taxon>
        <taxon>malvids</taxon>
        <taxon>Sapindales</taxon>
        <taxon>Sapindaceae</taxon>
        <taxon>Hippocastanoideae</taxon>
        <taxon>Acereae</taxon>
        <taxon>Acer</taxon>
    </lineage>
</organism>